<dbReference type="AlphaFoldDB" id="A0A5C8HVI3"/>
<dbReference type="GO" id="GO:0052855">
    <property type="term" value="F:ADP-dependent NAD(P)H-hydrate dehydratase activity"/>
    <property type="evidence" value="ECO:0007669"/>
    <property type="project" value="TreeGrafter"/>
</dbReference>
<protein>
    <submittedName>
        <fullName evidence="8">NAD(P)H-hydrate dehydratase</fullName>
    </submittedName>
</protein>
<feature type="region of interest" description="Disordered" evidence="6">
    <location>
        <begin position="1"/>
        <end position="20"/>
    </location>
</feature>
<keyword evidence="3" id="KW-0521">NADP</keyword>
<dbReference type="RefSeq" id="WP_147050291.1">
    <property type="nucleotide sequence ID" value="NZ_BKAH01000006.1"/>
</dbReference>
<dbReference type="InterPro" id="IPR017953">
    <property type="entry name" value="Carbohydrate_kinase_pred_CS"/>
</dbReference>
<evidence type="ECO:0000256" key="3">
    <source>
        <dbReference type="ARBA" id="ARBA00022857"/>
    </source>
</evidence>
<dbReference type="EMBL" id="VRSX01000006">
    <property type="protein sequence ID" value="TXK08912.1"/>
    <property type="molecule type" value="Genomic_DNA"/>
</dbReference>
<feature type="domain" description="YjeF C-terminal" evidence="7">
    <location>
        <begin position="8"/>
        <end position="276"/>
    </location>
</feature>
<accession>A0A5C8HVI3</accession>
<reference evidence="8 9" key="1">
    <citation type="submission" date="2019-08" db="EMBL/GenBank/DDBJ databases">
        <authorList>
            <person name="Dong K."/>
        </authorList>
    </citation>
    <scope>NUCLEOTIDE SEQUENCE [LARGE SCALE GENOMIC DNA]</scope>
    <source>
        <strain evidence="8 9">K-1</strain>
    </source>
</reference>
<keyword evidence="2" id="KW-0067">ATP-binding</keyword>
<dbReference type="InterPro" id="IPR029056">
    <property type="entry name" value="Ribokinase-like"/>
</dbReference>
<evidence type="ECO:0000256" key="4">
    <source>
        <dbReference type="ARBA" id="ARBA00023027"/>
    </source>
</evidence>
<dbReference type="Gene3D" id="3.40.1190.20">
    <property type="match status" value="1"/>
</dbReference>
<evidence type="ECO:0000256" key="5">
    <source>
        <dbReference type="ARBA" id="ARBA00023239"/>
    </source>
</evidence>
<proteinExistence type="predicted"/>
<sequence>MSHRSEPVTPDLLRGWGLPEAGDSKNSRGRLVVVGGSSLSPGAVRLAGEAALRVGAGKVGAAVLPEISDVIRMSFPEAGVFELGPRGRKAHSTLAAELSAADAVLIGPGFDDPRETLARLRMIAACDVACLVVDAFAVAALLKVRRSSLPDALIVNANLDEATILLGREPEDIPAGVAEIARTHRAIVNCYGVVATPDGELWEVEGGGPGLGTAGSGDVLAGAITGFAARGMPPVRAAAWGAWAHARAGDRLTQRRGLGFLARELADELAPAVREV</sequence>
<keyword evidence="4" id="KW-0520">NAD</keyword>
<evidence type="ECO:0000256" key="6">
    <source>
        <dbReference type="SAM" id="MobiDB-lite"/>
    </source>
</evidence>
<dbReference type="Pfam" id="PF01256">
    <property type="entry name" value="Carb_kinase"/>
    <property type="match status" value="1"/>
</dbReference>
<dbReference type="GO" id="GO:0005524">
    <property type="term" value="F:ATP binding"/>
    <property type="evidence" value="ECO:0007669"/>
    <property type="project" value="UniProtKB-KW"/>
</dbReference>
<dbReference type="GO" id="GO:0052856">
    <property type="term" value="F:NAD(P)HX epimerase activity"/>
    <property type="evidence" value="ECO:0007669"/>
    <property type="project" value="TreeGrafter"/>
</dbReference>
<dbReference type="OrthoDB" id="9806925at2"/>
<dbReference type="PANTHER" id="PTHR12592:SF0">
    <property type="entry name" value="ATP-DEPENDENT (S)-NAD(P)H-HYDRATE DEHYDRATASE"/>
    <property type="match status" value="1"/>
</dbReference>
<evidence type="ECO:0000313" key="9">
    <source>
        <dbReference type="Proteomes" id="UP000321949"/>
    </source>
</evidence>
<name>A0A5C8HVI3_9MICO</name>
<evidence type="ECO:0000256" key="2">
    <source>
        <dbReference type="ARBA" id="ARBA00022840"/>
    </source>
</evidence>
<dbReference type="CDD" id="cd01171">
    <property type="entry name" value="YXKO-related"/>
    <property type="match status" value="1"/>
</dbReference>
<dbReference type="SUPFAM" id="SSF53613">
    <property type="entry name" value="Ribokinase-like"/>
    <property type="match status" value="1"/>
</dbReference>
<dbReference type="PROSITE" id="PS51383">
    <property type="entry name" value="YJEF_C_3"/>
    <property type="match status" value="1"/>
</dbReference>
<dbReference type="PANTHER" id="PTHR12592">
    <property type="entry name" value="ATP-DEPENDENT (S)-NAD(P)H-HYDRATE DEHYDRATASE FAMILY MEMBER"/>
    <property type="match status" value="1"/>
</dbReference>
<gene>
    <name evidence="8" type="ORF">FVP74_12585</name>
</gene>
<evidence type="ECO:0000313" key="8">
    <source>
        <dbReference type="EMBL" id="TXK08912.1"/>
    </source>
</evidence>
<evidence type="ECO:0000256" key="1">
    <source>
        <dbReference type="ARBA" id="ARBA00022741"/>
    </source>
</evidence>
<dbReference type="Proteomes" id="UP000321949">
    <property type="component" value="Unassembled WGS sequence"/>
</dbReference>
<evidence type="ECO:0000259" key="7">
    <source>
        <dbReference type="PROSITE" id="PS51383"/>
    </source>
</evidence>
<dbReference type="GO" id="GO:0110051">
    <property type="term" value="P:metabolite repair"/>
    <property type="evidence" value="ECO:0007669"/>
    <property type="project" value="TreeGrafter"/>
</dbReference>
<dbReference type="InterPro" id="IPR000631">
    <property type="entry name" value="CARKD"/>
</dbReference>
<organism evidence="8 9">
    <name type="scientific">Microbacterium saccharophilum</name>
    <dbReference type="NCBI Taxonomy" id="1213358"/>
    <lineage>
        <taxon>Bacteria</taxon>
        <taxon>Bacillati</taxon>
        <taxon>Actinomycetota</taxon>
        <taxon>Actinomycetes</taxon>
        <taxon>Micrococcales</taxon>
        <taxon>Microbacteriaceae</taxon>
        <taxon>Microbacterium</taxon>
    </lineage>
</organism>
<keyword evidence="1" id="KW-0547">Nucleotide-binding</keyword>
<keyword evidence="9" id="KW-1185">Reference proteome</keyword>
<comment type="caution">
    <text evidence="8">The sequence shown here is derived from an EMBL/GenBank/DDBJ whole genome shotgun (WGS) entry which is preliminary data.</text>
</comment>
<keyword evidence="5" id="KW-0456">Lyase</keyword>
<dbReference type="PROSITE" id="PS01050">
    <property type="entry name" value="YJEF_C_2"/>
    <property type="match status" value="1"/>
</dbReference>